<reference evidence="1" key="1">
    <citation type="submission" date="2023-06" db="EMBL/GenBank/DDBJ databases">
        <title>Genome-scale phylogeny and comparative genomics of the fungal order Sordariales.</title>
        <authorList>
            <consortium name="Lawrence Berkeley National Laboratory"/>
            <person name="Hensen N."/>
            <person name="Bonometti L."/>
            <person name="Westerberg I."/>
            <person name="Brannstrom I.O."/>
            <person name="Guillou S."/>
            <person name="Cros-Aarteil S."/>
            <person name="Calhoun S."/>
            <person name="Haridas S."/>
            <person name="Kuo A."/>
            <person name="Mondo S."/>
            <person name="Pangilinan J."/>
            <person name="Riley R."/>
            <person name="LaButti K."/>
            <person name="Andreopoulos B."/>
            <person name="Lipzen A."/>
            <person name="Chen C."/>
            <person name="Yanf M."/>
            <person name="Daum C."/>
            <person name="Ng V."/>
            <person name="Clum A."/>
            <person name="Steindorff A."/>
            <person name="Ohm R."/>
            <person name="Martin F."/>
            <person name="Silar P."/>
            <person name="Natvig D."/>
            <person name="Lalanne C."/>
            <person name="Gautier V."/>
            <person name="Ament-velasquez S.L."/>
            <person name="Kruys A."/>
            <person name="Hutchinson M.I."/>
            <person name="Powell A.J."/>
            <person name="Barry K."/>
            <person name="Miller A.N."/>
            <person name="Grigoriev I.V."/>
            <person name="Debuchy R."/>
            <person name="Gladieux P."/>
            <person name="Thoren M.H."/>
            <person name="Johannesson H."/>
        </authorList>
    </citation>
    <scope>NUCLEOTIDE SEQUENCE</scope>
    <source>
        <strain evidence="1">SMH2392-1A</strain>
    </source>
</reference>
<keyword evidence="2" id="KW-1185">Reference proteome</keyword>
<dbReference type="GeneID" id="85323914"/>
<protein>
    <recommendedName>
        <fullName evidence="3">Stc1 domain-containing protein</fullName>
    </recommendedName>
</protein>
<organism evidence="1 2">
    <name type="scientific">Lasiosphaeria miniovina</name>
    <dbReference type="NCBI Taxonomy" id="1954250"/>
    <lineage>
        <taxon>Eukaryota</taxon>
        <taxon>Fungi</taxon>
        <taxon>Dikarya</taxon>
        <taxon>Ascomycota</taxon>
        <taxon>Pezizomycotina</taxon>
        <taxon>Sordariomycetes</taxon>
        <taxon>Sordariomycetidae</taxon>
        <taxon>Sordariales</taxon>
        <taxon>Lasiosphaeriaceae</taxon>
        <taxon>Lasiosphaeria</taxon>
    </lineage>
</organism>
<name>A0AA40DI01_9PEZI</name>
<evidence type="ECO:0000313" key="2">
    <source>
        <dbReference type="Proteomes" id="UP001172101"/>
    </source>
</evidence>
<dbReference type="AlphaFoldDB" id="A0AA40DI01"/>
<dbReference type="RefSeq" id="XP_060290754.1">
    <property type="nucleotide sequence ID" value="XM_060440644.1"/>
</dbReference>
<gene>
    <name evidence="1" type="ORF">B0T26DRAFT_681518</name>
</gene>
<evidence type="ECO:0000313" key="1">
    <source>
        <dbReference type="EMBL" id="KAK0703895.1"/>
    </source>
</evidence>
<accession>A0AA40DI01</accession>
<sequence length="229" mass="25706">MAEAAETAACKVCHTCGVEKEIDQFRSFRSPRRIVLDCADCRNRGRQQRAASNARVSAAAAVTRGQGPAFAPRQNLTHTVLAQRYHEGGRIATDTPEIAAARSEVSDIQRRHRLERRHGEEPSQTPTMSNLLRQQQEIQDLAVDLSPSTQPRLSIITSKLYFHNDGHYPHHLHLLVAVPEDDRALHETLSADPVVPESPLNEEDLAIKTEFDKALAAEEMQYCLRCKER</sequence>
<evidence type="ECO:0008006" key="3">
    <source>
        <dbReference type="Google" id="ProtNLM"/>
    </source>
</evidence>
<comment type="caution">
    <text evidence="1">The sequence shown here is derived from an EMBL/GenBank/DDBJ whole genome shotgun (WGS) entry which is preliminary data.</text>
</comment>
<dbReference type="Proteomes" id="UP001172101">
    <property type="component" value="Unassembled WGS sequence"/>
</dbReference>
<dbReference type="EMBL" id="JAUIRO010000008">
    <property type="protein sequence ID" value="KAK0703895.1"/>
    <property type="molecule type" value="Genomic_DNA"/>
</dbReference>
<proteinExistence type="predicted"/>